<dbReference type="GO" id="GO:0008270">
    <property type="term" value="F:zinc ion binding"/>
    <property type="evidence" value="ECO:0007669"/>
    <property type="project" value="UniProtKB-KW"/>
</dbReference>
<protein>
    <submittedName>
        <fullName evidence="13">Zinc finger protein 22-like</fullName>
    </submittedName>
</protein>
<keyword evidence="3" id="KW-0479">Metal-binding</keyword>
<keyword evidence="7" id="KW-0805">Transcription regulation</keyword>
<feature type="non-terminal residue" evidence="13">
    <location>
        <position position="76"/>
    </location>
</feature>
<dbReference type="SUPFAM" id="SSF57667">
    <property type="entry name" value="beta-beta-alpha zinc fingers"/>
    <property type="match status" value="1"/>
</dbReference>
<keyword evidence="8" id="KW-0238">DNA-binding</keyword>
<evidence type="ECO:0000256" key="5">
    <source>
        <dbReference type="ARBA" id="ARBA00022771"/>
    </source>
</evidence>
<dbReference type="Pfam" id="PF00096">
    <property type="entry name" value="zf-C2H2"/>
    <property type="match status" value="1"/>
</dbReference>
<evidence type="ECO:0000256" key="6">
    <source>
        <dbReference type="ARBA" id="ARBA00022833"/>
    </source>
</evidence>
<dbReference type="Proteomes" id="UP000478052">
    <property type="component" value="Unassembled WGS sequence"/>
</dbReference>
<evidence type="ECO:0000259" key="12">
    <source>
        <dbReference type="PROSITE" id="PS50157"/>
    </source>
</evidence>
<reference evidence="13 14" key="1">
    <citation type="submission" date="2019-08" db="EMBL/GenBank/DDBJ databases">
        <title>Whole genome of Aphis craccivora.</title>
        <authorList>
            <person name="Voronova N.V."/>
            <person name="Shulinski R.S."/>
            <person name="Bandarenka Y.V."/>
            <person name="Zhorov D.G."/>
            <person name="Warner D."/>
        </authorList>
    </citation>
    <scope>NUCLEOTIDE SEQUENCE [LARGE SCALE GENOMIC DNA]</scope>
    <source>
        <strain evidence="13">180601</strain>
        <tissue evidence="13">Whole Body</tissue>
    </source>
</reference>
<dbReference type="Gene3D" id="3.30.160.60">
    <property type="entry name" value="Classic Zinc Finger"/>
    <property type="match status" value="2"/>
</dbReference>
<dbReference type="AlphaFoldDB" id="A0A6G0VSF9"/>
<feature type="domain" description="C2H2-type" evidence="12">
    <location>
        <begin position="58"/>
        <end position="76"/>
    </location>
</feature>
<evidence type="ECO:0000256" key="3">
    <source>
        <dbReference type="ARBA" id="ARBA00022723"/>
    </source>
</evidence>
<evidence type="ECO:0000313" key="14">
    <source>
        <dbReference type="Proteomes" id="UP000478052"/>
    </source>
</evidence>
<sequence length="76" mass="8949">MGVDFYFLFYIAYIYNFKYIQTPLTVIYRSRNLIACKLVFTASNLVDHQRTLTGEKPYQCEVCSKSFAQSSHLRVH</sequence>
<gene>
    <name evidence="13" type="ORF">FWK35_00037090</name>
</gene>
<dbReference type="FunFam" id="3.30.160.60:FF:000538">
    <property type="entry name" value="zinc finger protein 853"/>
    <property type="match status" value="1"/>
</dbReference>
<keyword evidence="5 11" id="KW-0863">Zinc-finger</keyword>
<evidence type="ECO:0000256" key="9">
    <source>
        <dbReference type="ARBA" id="ARBA00023163"/>
    </source>
</evidence>
<dbReference type="InterPro" id="IPR013087">
    <property type="entry name" value="Znf_C2H2_type"/>
</dbReference>
<evidence type="ECO:0000313" key="13">
    <source>
        <dbReference type="EMBL" id="KAF0704592.1"/>
    </source>
</evidence>
<evidence type="ECO:0000256" key="2">
    <source>
        <dbReference type="ARBA" id="ARBA00006991"/>
    </source>
</evidence>
<evidence type="ECO:0000256" key="7">
    <source>
        <dbReference type="ARBA" id="ARBA00023015"/>
    </source>
</evidence>
<accession>A0A6G0VSF9</accession>
<evidence type="ECO:0000256" key="8">
    <source>
        <dbReference type="ARBA" id="ARBA00023125"/>
    </source>
</evidence>
<evidence type="ECO:0000256" key="11">
    <source>
        <dbReference type="PROSITE-ProRule" id="PRU00042"/>
    </source>
</evidence>
<keyword evidence="6" id="KW-0862">Zinc</keyword>
<evidence type="ECO:0000256" key="4">
    <source>
        <dbReference type="ARBA" id="ARBA00022737"/>
    </source>
</evidence>
<dbReference type="InterPro" id="IPR036236">
    <property type="entry name" value="Znf_C2H2_sf"/>
</dbReference>
<evidence type="ECO:0000256" key="1">
    <source>
        <dbReference type="ARBA" id="ARBA00004123"/>
    </source>
</evidence>
<keyword evidence="9" id="KW-0804">Transcription</keyword>
<comment type="caution">
    <text evidence="13">The sequence shown here is derived from an EMBL/GenBank/DDBJ whole genome shotgun (WGS) entry which is preliminary data.</text>
</comment>
<keyword evidence="10" id="KW-0539">Nucleus</keyword>
<keyword evidence="14" id="KW-1185">Reference proteome</keyword>
<keyword evidence="4" id="KW-0677">Repeat</keyword>
<name>A0A6G0VSF9_APHCR</name>
<dbReference type="OrthoDB" id="8922241at2759"/>
<comment type="subcellular location">
    <subcellularLocation>
        <location evidence="1">Nucleus</location>
    </subcellularLocation>
</comment>
<dbReference type="GO" id="GO:0000981">
    <property type="term" value="F:DNA-binding transcription factor activity, RNA polymerase II-specific"/>
    <property type="evidence" value="ECO:0007669"/>
    <property type="project" value="TreeGrafter"/>
</dbReference>
<proteinExistence type="inferred from homology"/>
<dbReference type="EMBL" id="VUJU01013516">
    <property type="protein sequence ID" value="KAF0704592.1"/>
    <property type="molecule type" value="Genomic_DNA"/>
</dbReference>
<dbReference type="PROSITE" id="PS50157">
    <property type="entry name" value="ZINC_FINGER_C2H2_2"/>
    <property type="match status" value="1"/>
</dbReference>
<dbReference type="PANTHER" id="PTHR23235:SF152">
    <property type="entry name" value="SI:DKEY-210J14.3"/>
    <property type="match status" value="1"/>
</dbReference>
<dbReference type="GO" id="GO:0000978">
    <property type="term" value="F:RNA polymerase II cis-regulatory region sequence-specific DNA binding"/>
    <property type="evidence" value="ECO:0007669"/>
    <property type="project" value="TreeGrafter"/>
</dbReference>
<organism evidence="13 14">
    <name type="scientific">Aphis craccivora</name>
    <name type="common">Cowpea aphid</name>
    <dbReference type="NCBI Taxonomy" id="307492"/>
    <lineage>
        <taxon>Eukaryota</taxon>
        <taxon>Metazoa</taxon>
        <taxon>Ecdysozoa</taxon>
        <taxon>Arthropoda</taxon>
        <taxon>Hexapoda</taxon>
        <taxon>Insecta</taxon>
        <taxon>Pterygota</taxon>
        <taxon>Neoptera</taxon>
        <taxon>Paraneoptera</taxon>
        <taxon>Hemiptera</taxon>
        <taxon>Sternorrhyncha</taxon>
        <taxon>Aphidomorpha</taxon>
        <taxon>Aphidoidea</taxon>
        <taxon>Aphididae</taxon>
        <taxon>Aphidini</taxon>
        <taxon>Aphis</taxon>
        <taxon>Aphis</taxon>
    </lineage>
</organism>
<comment type="similarity">
    <text evidence="2">Belongs to the krueppel C2H2-type zinc-finger protein family.</text>
</comment>
<evidence type="ECO:0000256" key="10">
    <source>
        <dbReference type="ARBA" id="ARBA00023242"/>
    </source>
</evidence>
<dbReference type="PANTHER" id="PTHR23235">
    <property type="entry name" value="KRUEPPEL-LIKE TRANSCRIPTION FACTOR"/>
    <property type="match status" value="1"/>
</dbReference>